<reference evidence="8" key="1">
    <citation type="submission" date="2020-02" db="EMBL/GenBank/DDBJ databases">
        <authorList>
            <person name="Meier V. D."/>
        </authorList>
    </citation>
    <scope>NUCLEOTIDE SEQUENCE</scope>
    <source>
        <strain evidence="8">AVDCRST_MAG55</strain>
    </source>
</reference>
<keyword evidence="3 5" id="KW-1133">Transmembrane helix</keyword>
<evidence type="ECO:0000313" key="8">
    <source>
        <dbReference type="EMBL" id="CAA9428695.1"/>
    </source>
</evidence>
<evidence type="ECO:0000256" key="4">
    <source>
        <dbReference type="ARBA" id="ARBA00023136"/>
    </source>
</evidence>
<accession>A0A6J4Q5R8</accession>
<evidence type="ECO:0000256" key="6">
    <source>
        <dbReference type="SAM" id="SignalP"/>
    </source>
</evidence>
<feature type="signal peptide" evidence="6">
    <location>
        <begin position="1"/>
        <end position="17"/>
    </location>
</feature>
<dbReference type="InterPro" id="IPR011701">
    <property type="entry name" value="MFS"/>
</dbReference>
<dbReference type="SUPFAM" id="SSF103473">
    <property type="entry name" value="MFS general substrate transporter"/>
    <property type="match status" value="1"/>
</dbReference>
<keyword evidence="6" id="KW-0732">Signal</keyword>
<evidence type="ECO:0000256" key="2">
    <source>
        <dbReference type="ARBA" id="ARBA00022692"/>
    </source>
</evidence>
<dbReference type="InterPro" id="IPR020846">
    <property type="entry name" value="MFS_dom"/>
</dbReference>
<name>A0A6J4Q5R8_9ACTN</name>
<evidence type="ECO:0000259" key="7">
    <source>
        <dbReference type="PROSITE" id="PS50850"/>
    </source>
</evidence>
<feature type="transmembrane region" description="Helical" evidence="5">
    <location>
        <begin position="290"/>
        <end position="312"/>
    </location>
</feature>
<feature type="transmembrane region" description="Helical" evidence="5">
    <location>
        <begin position="266"/>
        <end position="284"/>
    </location>
</feature>
<dbReference type="Pfam" id="PF07690">
    <property type="entry name" value="MFS_1"/>
    <property type="match status" value="1"/>
</dbReference>
<dbReference type="GO" id="GO:0022857">
    <property type="term" value="F:transmembrane transporter activity"/>
    <property type="evidence" value="ECO:0007669"/>
    <property type="project" value="InterPro"/>
</dbReference>
<dbReference type="GO" id="GO:0005886">
    <property type="term" value="C:plasma membrane"/>
    <property type="evidence" value="ECO:0007669"/>
    <property type="project" value="UniProtKB-SubCell"/>
</dbReference>
<dbReference type="PANTHER" id="PTHR23523">
    <property type="match status" value="1"/>
</dbReference>
<feature type="transmembrane region" description="Helical" evidence="5">
    <location>
        <begin position="33"/>
        <end position="55"/>
    </location>
</feature>
<feature type="domain" description="Major facilitator superfamily (MFS) profile" evidence="7">
    <location>
        <begin position="1"/>
        <end position="379"/>
    </location>
</feature>
<dbReference type="AlphaFoldDB" id="A0A6J4Q5R8"/>
<evidence type="ECO:0000256" key="5">
    <source>
        <dbReference type="SAM" id="Phobius"/>
    </source>
</evidence>
<dbReference type="InterPro" id="IPR036259">
    <property type="entry name" value="MFS_trans_sf"/>
</dbReference>
<evidence type="ECO:0000256" key="3">
    <source>
        <dbReference type="ARBA" id="ARBA00022989"/>
    </source>
</evidence>
<feature type="transmembrane region" description="Helical" evidence="5">
    <location>
        <begin position="67"/>
        <end position="84"/>
    </location>
</feature>
<feature type="transmembrane region" description="Helical" evidence="5">
    <location>
        <begin position="324"/>
        <end position="347"/>
    </location>
</feature>
<keyword evidence="4 5" id="KW-0472">Membrane</keyword>
<feature type="transmembrane region" description="Helical" evidence="5">
    <location>
        <begin position="90"/>
        <end position="109"/>
    </location>
</feature>
<feature type="chain" id="PRO_5039567696" description="Major facilitator superfamily (MFS) profile domain-containing protein" evidence="6">
    <location>
        <begin position="18"/>
        <end position="391"/>
    </location>
</feature>
<dbReference type="PROSITE" id="PS50850">
    <property type="entry name" value="MFS"/>
    <property type="match status" value="1"/>
</dbReference>
<comment type="subcellular location">
    <subcellularLocation>
        <location evidence="1">Cell membrane</location>
        <topology evidence="1">Multi-pass membrane protein</topology>
    </subcellularLocation>
</comment>
<keyword evidence="2 5" id="KW-0812">Transmembrane</keyword>
<feature type="transmembrane region" description="Helical" evidence="5">
    <location>
        <begin position="353"/>
        <end position="374"/>
    </location>
</feature>
<feature type="transmembrane region" description="Helical" evidence="5">
    <location>
        <begin position="199"/>
        <end position="217"/>
    </location>
</feature>
<proteinExistence type="predicted"/>
<gene>
    <name evidence="8" type="ORF">AVDCRST_MAG55-2496</name>
</gene>
<feature type="transmembrane region" description="Helical" evidence="5">
    <location>
        <begin position="121"/>
        <end position="146"/>
    </location>
</feature>
<dbReference type="InterPro" id="IPR052524">
    <property type="entry name" value="MFS_Cyanate_Porter"/>
</dbReference>
<dbReference type="PANTHER" id="PTHR23523:SF2">
    <property type="entry name" value="2-NITROIMIDAZOLE TRANSPORTER"/>
    <property type="match status" value="1"/>
</dbReference>
<organism evidence="8">
    <name type="scientific">uncultured Rubrobacteraceae bacterium</name>
    <dbReference type="NCBI Taxonomy" id="349277"/>
    <lineage>
        <taxon>Bacteria</taxon>
        <taxon>Bacillati</taxon>
        <taxon>Actinomycetota</taxon>
        <taxon>Rubrobacteria</taxon>
        <taxon>Rubrobacterales</taxon>
        <taxon>Rubrobacteraceae</taxon>
        <taxon>environmental samples</taxon>
    </lineage>
</organism>
<evidence type="ECO:0000256" key="1">
    <source>
        <dbReference type="ARBA" id="ARBA00004651"/>
    </source>
</evidence>
<protein>
    <recommendedName>
        <fullName evidence="7">Major facilitator superfamily (MFS) profile domain-containing protein</fullName>
    </recommendedName>
</protein>
<dbReference type="EMBL" id="CADCUZ010000120">
    <property type="protein sequence ID" value="CAA9428695.1"/>
    <property type="molecule type" value="Genomic_DNA"/>
</dbReference>
<feature type="transmembrane region" description="Helical" evidence="5">
    <location>
        <begin position="237"/>
        <end position="257"/>
    </location>
</feature>
<dbReference type="Gene3D" id="1.20.1250.20">
    <property type="entry name" value="MFS general substrate transporter like domains"/>
    <property type="match status" value="2"/>
</dbReference>
<feature type="transmembrane region" description="Helical" evidence="5">
    <location>
        <begin position="158"/>
        <end position="178"/>
    </location>
</feature>
<sequence length="391" mass="40267">MLAGLVLAALNFRPAFASVSPVLETVRQDLGLSRAGASLLTTIPVLCMGIFAFGAARIGDRVGLERGVLWTIVLIGIATAGRLAGDAAVVLFATTVLVGIGIAVGQALLPAVVKRYFPDRAALVTGLYTVGFNAGAAVAAGATVALESAFGGSWPAALAFWALLALPAAAVWSLAARGSPGGARQGGVTRSSLPWGSPLAWFLGLFFAATSCLYWSVLTWLAPMYQDEGVSKGEAGFLLTLFTFVQIFAALVVPVLADRSRDRRPWLALVLVMNVAGLAAIAAVPLATPWGFTALIGFGIGGLFPLVLTLPLDYSPNPDAANRLTAMMLGIGYLISALGPLVIGALRDATGSYWVPFAALAALCLTMLASALLLRPQSRAEPMSTGTPGSP</sequence>